<dbReference type="PANTHER" id="PTHR24006:SF702">
    <property type="entry name" value="UBIQUITIN CARBOXYL-TERMINAL HYDROLASE 47"/>
    <property type="match status" value="1"/>
</dbReference>
<dbReference type="PROSITE" id="PS50235">
    <property type="entry name" value="USP_3"/>
    <property type="match status" value="1"/>
</dbReference>
<dbReference type="AlphaFoldDB" id="A0A6B2LPB1"/>
<dbReference type="Pfam" id="PF00443">
    <property type="entry name" value="UCH"/>
    <property type="match status" value="1"/>
</dbReference>
<dbReference type="InterPro" id="IPR028889">
    <property type="entry name" value="USP"/>
</dbReference>
<dbReference type="GO" id="GO:0005829">
    <property type="term" value="C:cytosol"/>
    <property type="evidence" value="ECO:0007669"/>
    <property type="project" value="TreeGrafter"/>
</dbReference>
<dbReference type="Gene3D" id="3.90.70.10">
    <property type="entry name" value="Cysteine proteinases"/>
    <property type="match status" value="1"/>
</dbReference>
<organism evidence="3">
    <name type="scientific">Arcella intermedia</name>
    <dbReference type="NCBI Taxonomy" id="1963864"/>
    <lineage>
        <taxon>Eukaryota</taxon>
        <taxon>Amoebozoa</taxon>
        <taxon>Tubulinea</taxon>
        <taxon>Elardia</taxon>
        <taxon>Arcellinida</taxon>
        <taxon>Sphaerothecina</taxon>
        <taxon>Arcellidae</taxon>
        <taxon>Arcella</taxon>
    </lineage>
</organism>
<dbReference type="GO" id="GO:0005634">
    <property type="term" value="C:nucleus"/>
    <property type="evidence" value="ECO:0007669"/>
    <property type="project" value="TreeGrafter"/>
</dbReference>
<evidence type="ECO:0000256" key="1">
    <source>
        <dbReference type="SAM" id="MobiDB-lite"/>
    </source>
</evidence>
<evidence type="ECO:0000313" key="3">
    <source>
        <dbReference type="EMBL" id="NDV38677.1"/>
    </source>
</evidence>
<dbReference type="GO" id="GO:0016579">
    <property type="term" value="P:protein deubiquitination"/>
    <property type="evidence" value="ECO:0007669"/>
    <property type="project" value="InterPro"/>
</dbReference>
<dbReference type="EMBL" id="GIBP01009708">
    <property type="protein sequence ID" value="NDV38677.1"/>
    <property type="molecule type" value="Transcribed_RNA"/>
</dbReference>
<proteinExistence type="predicted"/>
<dbReference type="SUPFAM" id="SSF54001">
    <property type="entry name" value="Cysteine proteinases"/>
    <property type="match status" value="1"/>
</dbReference>
<dbReference type="InterPro" id="IPR050164">
    <property type="entry name" value="Peptidase_C19"/>
</dbReference>
<dbReference type="GO" id="GO:0004843">
    <property type="term" value="F:cysteine-type deubiquitinase activity"/>
    <property type="evidence" value="ECO:0007669"/>
    <property type="project" value="InterPro"/>
</dbReference>
<sequence length="126" mass="14973">MSVKCGSIMEAFKESVFPDKLEGDNRYYCHTCQKKCDALKGSNWIRLPYILTLHLKRFDFDYMTMEKKKLTNKLTFPEILNLNPFLSDSNQPIESFIEGIHSKSFPEPTYPSWRRIKRQTRSDQQR</sequence>
<dbReference type="InterPro" id="IPR001394">
    <property type="entry name" value="Peptidase_C19_UCH"/>
</dbReference>
<dbReference type="InterPro" id="IPR038765">
    <property type="entry name" value="Papain-like_cys_pep_sf"/>
</dbReference>
<evidence type="ECO:0000259" key="2">
    <source>
        <dbReference type="PROSITE" id="PS50235"/>
    </source>
</evidence>
<reference evidence="3" key="1">
    <citation type="journal article" date="2020" name="J. Eukaryot. Microbiol.">
        <title>De novo Sequencing, Assembly and Annotation of the Transcriptome for the Free-Living Testate Amoeba Arcella intermedia.</title>
        <authorList>
            <person name="Ribeiro G.M."/>
            <person name="Porfirio-Sousa A.L."/>
            <person name="Maurer-Alcala X.X."/>
            <person name="Katz L.A."/>
            <person name="Lahr D.J.G."/>
        </authorList>
    </citation>
    <scope>NUCLEOTIDE SEQUENCE</scope>
</reference>
<name>A0A6B2LPB1_9EUKA</name>
<accession>A0A6B2LPB1</accession>
<feature type="region of interest" description="Disordered" evidence="1">
    <location>
        <begin position="102"/>
        <end position="126"/>
    </location>
</feature>
<dbReference type="PANTHER" id="PTHR24006">
    <property type="entry name" value="UBIQUITIN CARBOXYL-TERMINAL HYDROLASE"/>
    <property type="match status" value="1"/>
</dbReference>
<feature type="domain" description="USP" evidence="2">
    <location>
        <begin position="1"/>
        <end position="126"/>
    </location>
</feature>
<protein>
    <recommendedName>
        <fullName evidence="2">USP domain-containing protein</fullName>
    </recommendedName>
</protein>